<evidence type="ECO:0000313" key="1">
    <source>
        <dbReference type="EMBL" id="GIY57950.1"/>
    </source>
</evidence>
<name>A0AAV4UJR7_CAEEX</name>
<organism evidence="1 2">
    <name type="scientific">Caerostris extrusa</name>
    <name type="common">Bark spider</name>
    <name type="synonym">Caerostris bankana</name>
    <dbReference type="NCBI Taxonomy" id="172846"/>
    <lineage>
        <taxon>Eukaryota</taxon>
        <taxon>Metazoa</taxon>
        <taxon>Ecdysozoa</taxon>
        <taxon>Arthropoda</taxon>
        <taxon>Chelicerata</taxon>
        <taxon>Arachnida</taxon>
        <taxon>Araneae</taxon>
        <taxon>Araneomorphae</taxon>
        <taxon>Entelegynae</taxon>
        <taxon>Araneoidea</taxon>
        <taxon>Araneidae</taxon>
        <taxon>Caerostris</taxon>
    </lineage>
</organism>
<sequence>MGESAPTLLPLSSALVKGGISIRQENCPKSSNKAYPLLIRGKCLENSVAVKFAIHEFRVQIILAGWMAQVSETISELILIAMELLPDEAVFISRKQQQKRGRVVFIDAMCSFHLTLD</sequence>
<dbReference type="EMBL" id="BPLR01012995">
    <property type="protein sequence ID" value="GIY57950.1"/>
    <property type="molecule type" value="Genomic_DNA"/>
</dbReference>
<dbReference type="AlphaFoldDB" id="A0AAV4UJR7"/>
<accession>A0AAV4UJR7</accession>
<reference evidence="1 2" key="1">
    <citation type="submission" date="2021-06" db="EMBL/GenBank/DDBJ databases">
        <title>Caerostris extrusa draft genome.</title>
        <authorList>
            <person name="Kono N."/>
            <person name="Arakawa K."/>
        </authorList>
    </citation>
    <scope>NUCLEOTIDE SEQUENCE [LARGE SCALE GENOMIC DNA]</scope>
</reference>
<comment type="caution">
    <text evidence="1">The sequence shown here is derived from an EMBL/GenBank/DDBJ whole genome shotgun (WGS) entry which is preliminary data.</text>
</comment>
<protein>
    <submittedName>
        <fullName evidence="1">Uncharacterized protein</fullName>
    </submittedName>
</protein>
<keyword evidence="2" id="KW-1185">Reference proteome</keyword>
<proteinExistence type="predicted"/>
<dbReference type="Proteomes" id="UP001054945">
    <property type="component" value="Unassembled WGS sequence"/>
</dbReference>
<evidence type="ECO:0000313" key="2">
    <source>
        <dbReference type="Proteomes" id="UP001054945"/>
    </source>
</evidence>
<gene>
    <name evidence="1" type="ORF">CEXT_646081</name>
</gene>